<keyword evidence="2" id="KW-1185">Reference proteome</keyword>
<dbReference type="EMBL" id="BAAARW010000020">
    <property type="protein sequence ID" value="GAA2433762.1"/>
    <property type="molecule type" value="Genomic_DNA"/>
</dbReference>
<sequence length="230" mass="25415">MLLAHVERTNYGVHFMRLDGAKPVLPPITAQEAREPPSWPHRYVTWLADGPGPLYPGWWTLQPWRPPGPLELATGHPSGYLDWLEGWQGIVPLRPLPDPGEGRVKAHRKLVRDGLLPPLLLWWVSGLDGWVLLDGHARLAAALAEDQIPPSLALALAPSPAQMEESLGYATRAHALVQTQNESAKRAQQWHFGSVYAGIPGERLRTRAWPLTGDSWQEAAPPGWPPTGVQ</sequence>
<proteinExistence type="predicted"/>
<evidence type="ECO:0008006" key="3">
    <source>
        <dbReference type="Google" id="ProtNLM"/>
    </source>
</evidence>
<protein>
    <recommendedName>
        <fullName evidence="3">ParB/Sulfiredoxin domain-containing protein</fullName>
    </recommendedName>
</protein>
<name>A0ABP5WRM7_9ACTN</name>
<organism evidence="1 2">
    <name type="scientific">Actinomadura vinacea</name>
    <dbReference type="NCBI Taxonomy" id="115336"/>
    <lineage>
        <taxon>Bacteria</taxon>
        <taxon>Bacillati</taxon>
        <taxon>Actinomycetota</taxon>
        <taxon>Actinomycetes</taxon>
        <taxon>Streptosporangiales</taxon>
        <taxon>Thermomonosporaceae</taxon>
        <taxon>Actinomadura</taxon>
    </lineage>
</organism>
<dbReference type="Proteomes" id="UP001501231">
    <property type="component" value="Unassembled WGS sequence"/>
</dbReference>
<dbReference type="RefSeq" id="WP_344592709.1">
    <property type="nucleotide sequence ID" value="NZ_BAAARW010000020.1"/>
</dbReference>
<evidence type="ECO:0000313" key="1">
    <source>
        <dbReference type="EMBL" id="GAA2433762.1"/>
    </source>
</evidence>
<evidence type="ECO:0000313" key="2">
    <source>
        <dbReference type="Proteomes" id="UP001501231"/>
    </source>
</evidence>
<gene>
    <name evidence="1" type="ORF">GCM10010191_55010</name>
</gene>
<comment type="caution">
    <text evidence="1">The sequence shown here is derived from an EMBL/GenBank/DDBJ whole genome shotgun (WGS) entry which is preliminary data.</text>
</comment>
<reference evidence="2" key="1">
    <citation type="journal article" date="2019" name="Int. J. Syst. Evol. Microbiol.">
        <title>The Global Catalogue of Microorganisms (GCM) 10K type strain sequencing project: providing services to taxonomists for standard genome sequencing and annotation.</title>
        <authorList>
            <consortium name="The Broad Institute Genomics Platform"/>
            <consortium name="The Broad Institute Genome Sequencing Center for Infectious Disease"/>
            <person name="Wu L."/>
            <person name="Ma J."/>
        </authorList>
    </citation>
    <scope>NUCLEOTIDE SEQUENCE [LARGE SCALE GENOMIC DNA]</scope>
    <source>
        <strain evidence="2">JCM 3325</strain>
    </source>
</reference>
<accession>A0ABP5WRM7</accession>